<evidence type="ECO:0000256" key="3">
    <source>
        <dbReference type="SAM" id="MobiDB-lite"/>
    </source>
</evidence>
<feature type="region of interest" description="Disordered" evidence="3">
    <location>
        <begin position="120"/>
        <end position="152"/>
    </location>
</feature>
<dbReference type="InterPro" id="IPR003599">
    <property type="entry name" value="Ig_sub"/>
</dbReference>
<dbReference type="Pfam" id="PF07679">
    <property type="entry name" value="I-set"/>
    <property type="match status" value="2"/>
</dbReference>
<dbReference type="Bgee" id="108710903">
    <property type="expression patterns" value="Expressed in muscle tissue and 3 other cell types or tissues"/>
</dbReference>
<dbReference type="PROSITE" id="PS50835">
    <property type="entry name" value="IG_LIKE"/>
    <property type="match status" value="2"/>
</dbReference>
<feature type="region of interest" description="Disordered" evidence="3">
    <location>
        <begin position="491"/>
        <end position="511"/>
    </location>
</feature>
<dbReference type="InterPro" id="IPR003598">
    <property type="entry name" value="Ig_sub2"/>
</dbReference>
<dbReference type="FunFam" id="2.60.40.10:FF:000032">
    <property type="entry name" value="palladin isoform X1"/>
    <property type="match status" value="1"/>
</dbReference>
<dbReference type="OMA" id="PVCEIGH"/>
<keyword evidence="5" id="KW-1185">Reference proteome</keyword>
<keyword evidence="2" id="KW-0393">Immunoglobulin domain</keyword>
<name>A0A1L8GXD7_XENLA</name>
<evidence type="ECO:0000256" key="1">
    <source>
        <dbReference type="ARBA" id="ARBA00023157"/>
    </source>
</evidence>
<feature type="domain" description="Ig-like" evidence="4">
    <location>
        <begin position="263"/>
        <end position="352"/>
    </location>
</feature>
<dbReference type="GO" id="GO:0098632">
    <property type="term" value="F:cell-cell adhesion mediator activity"/>
    <property type="evidence" value="ECO:0000318"/>
    <property type="project" value="GO_Central"/>
</dbReference>
<dbReference type="KEGG" id="xla:108710903"/>
<evidence type="ECO:0000256" key="2">
    <source>
        <dbReference type="ARBA" id="ARBA00023319"/>
    </source>
</evidence>
<feature type="compositionally biased region" description="Polar residues" evidence="3">
    <location>
        <begin position="34"/>
        <end position="48"/>
    </location>
</feature>
<dbReference type="InterPro" id="IPR036179">
    <property type="entry name" value="Ig-like_dom_sf"/>
</dbReference>
<dbReference type="PaxDb" id="8355-A0A1L8GXD7"/>
<dbReference type="GO" id="GO:0005886">
    <property type="term" value="C:plasma membrane"/>
    <property type="evidence" value="ECO:0000318"/>
    <property type="project" value="GO_Central"/>
</dbReference>
<proteinExistence type="predicted"/>
<evidence type="ECO:0000313" key="7">
    <source>
        <dbReference type="Xenbase" id="XB-GENE-6487250"/>
    </source>
</evidence>
<dbReference type="SMART" id="SM00408">
    <property type="entry name" value="IGc2"/>
    <property type="match status" value="2"/>
</dbReference>
<gene>
    <name evidence="6 7" type="primary">myot.L</name>
</gene>
<dbReference type="GeneID" id="108710903"/>
<dbReference type="Proteomes" id="UP000186698">
    <property type="component" value="Chromosome 3L"/>
</dbReference>
<reference evidence="6" key="1">
    <citation type="submission" date="2025-08" db="UniProtKB">
        <authorList>
            <consortium name="RefSeq"/>
        </authorList>
    </citation>
    <scope>IDENTIFICATION</scope>
    <source>
        <strain evidence="6">J_2021</strain>
        <tissue evidence="6">Erythrocytes</tissue>
    </source>
</reference>
<feature type="region of interest" description="Disordered" evidence="3">
    <location>
        <begin position="234"/>
        <end position="255"/>
    </location>
</feature>
<dbReference type="FunFam" id="2.60.40.10:FF:000612">
    <property type="entry name" value="palladin isoform X1"/>
    <property type="match status" value="1"/>
</dbReference>
<dbReference type="STRING" id="8355.A0A1L8GXD7"/>
<dbReference type="GO" id="GO:0007411">
    <property type="term" value="P:axon guidance"/>
    <property type="evidence" value="ECO:0000318"/>
    <property type="project" value="GO_Central"/>
</dbReference>
<keyword evidence="1" id="KW-1015">Disulfide bond</keyword>
<dbReference type="Gene3D" id="2.60.40.10">
    <property type="entry name" value="Immunoglobulins"/>
    <property type="match status" value="2"/>
</dbReference>
<dbReference type="InterPro" id="IPR007110">
    <property type="entry name" value="Ig-like_dom"/>
</dbReference>
<dbReference type="RefSeq" id="XP_018107594.1">
    <property type="nucleotide sequence ID" value="XM_018252105.2"/>
</dbReference>
<dbReference type="CTD" id="108710903"/>
<organism evidence="5 6">
    <name type="scientific">Xenopus laevis</name>
    <name type="common">African clawed frog</name>
    <dbReference type="NCBI Taxonomy" id="8355"/>
    <lineage>
        <taxon>Eukaryota</taxon>
        <taxon>Metazoa</taxon>
        <taxon>Chordata</taxon>
        <taxon>Craniata</taxon>
        <taxon>Vertebrata</taxon>
        <taxon>Euteleostomi</taxon>
        <taxon>Amphibia</taxon>
        <taxon>Batrachia</taxon>
        <taxon>Anura</taxon>
        <taxon>Pipoidea</taxon>
        <taxon>Pipidae</taxon>
        <taxon>Xenopodinae</taxon>
        <taxon>Xenopus</taxon>
        <taxon>Xenopus</taxon>
    </lineage>
</organism>
<evidence type="ECO:0000313" key="5">
    <source>
        <dbReference type="Proteomes" id="UP000186698"/>
    </source>
</evidence>
<dbReference type="InterPro" id="IPR013098">
    <property type="entry name" value="Ig_I-set"/>
</dbReference>
<evidence type="ECO:0000313" key="6">
    <source>
        <dbReference type="RefSeq" id="XP_018107594.1"/>
    </source>
</evidence>
<feature type="compositionally biased region" description="Polar residues" evidence="3">
    <location>
        <begin position="120"/>
        <end position="147"/>
    </location>
</feature>
<protein>
    <submittedName>
        <fullName evidence="6">Myotilin</fullName>
    </submittedName>
</protein>
<dbReference type="SUPFAM" id="SSF48726">
    <property type="entry name" value="Immunoglobulin"/>
    <property type="match status" value="2"/>
</dbReference>
<accession>A0A1L8GXD7</accession>
<dbReference type="PANTHER" id="PTHR10075:SF23">
    <property type="entry name" value="MYOTILIN"/>
    <property type="match status" value="1"/>
</dbReference>
<dbReference type="GO" id="GO:0007156">
    <property type="term" value="P:homophilic cell adhesion via plasma membrane adhesion molecules"/>
    <property type="evidence" value="ECO:0000318"/>
    <property type="project" value="GO_Central"/>
</dbReference>
<dbReference type="GO" id="GO:0070593">
    <property type="term" value="P:dendrite self-avoidance"/>
    <property type="evidence" value="ECO:0000318"/>
    <property type="project" value="GO_Central"/>
</dbReference>
<dbReference type="InterPro" id="IPR013783">
    <property type="entry name" value="Ig-like_fold"/>
</dbReference>
<dbReference type="GO" id="GO:0030424">
    <property type="term" value="C:axon"/>
    <property type="evidence" value="ECO:0000318"/>
    <property type="project" value="GO_Central"/>
</dbReference>
<dbReference type="PANTHER" id="PTHR10075">
    <property type="entry name" value="BASIGIN RELATED"/>
    <property type="match status" value="1"/>
</dbReference>
<feature type="domain" description="Ig-like" evidence="4">
    <location>
        <begin position="362"/>
        <end position="452"/>
    </location>
</feature>
<dbReference type="OrthoDB" id="6612025at2759"/>
<dbReference type="Xenbase" id="XB-GENE-6487250">
    <property type="gene designation" value="myot.L"/>
</dbReference>
<feature type="region of interest" description="Disordered" evidence="3">
    <location>
        <begin position="34"/>
        <end position="54"/>
    </location>
</feature>
<sequence>MDFSSLPSVSAMYQPTTFNYERPKHFIQSQPKCQIESTSQSTNEAVHTSRSPKKISISIQPQSCPSQNMSSAAPVVSSKSNQCSKTEVLLQPQSSNSALPGQVKDHSKNTSTAFLEISPSNNSETKQVTSKTKMISPGTSNFQNASAKTDLRQDQQVYERGIQGTKDALIQDLERKLKCKESILHNGNQRLTYEEKMARRLLGAENAASVFEDHMADCVQDSKQMNSVTLPSLQQQEKHIRNRGLPSREESKSGSIQEKYFPPRFLQVPEDLTVEEGHFCRIDFKVTAVPAPDVSWYLNGKVVQADDFHKIIVSGKGVHSFIFEVVKTCDAGLYECVASNRAGKSTFTLQLTVLAQELKRPPSFIQKPPAIKAIEGENVKIECLVSAMPQPKILLKKNNEMLRYNTDRIRLYQDDSGRVSLVIYNVKKTDDGWYTISAVNEAGVATCHARLDVAALVNKQMPSVKPLKVKPTFSKYSALNMKGLDVQEAYSPERYQNSQPTYPGLLESEEL</sequence>
<dbReference type="SMART" id="SM00409">
    <property type="entry name" value="IG"/>
    <property type="match status" value="2"/>
</dbReference>
<evidence type="ECO:0000259" key="4">
    <source>
        <dbReference type="PROSITE" id="PS50835"/>
    </source>
</evidence>
<dbReference type="AlphaFoldDB" id="A0A1L8GXD7"/>
<dbReference type="AGR" id="Xenbase:XB-GENE-6487250"/>